<evidence type="ECO:0000313" key="2">
    <source>
        <dbReference type="EMBL" id="OQR90705.1"/>
    </source>
</evidence>
<organism evidence="2 3">
    <name type="scientific">Thraustotheca clavata</name>
    <dbReference type="NCBI Taxonomy" id="74557"/>
    <lineage>
        <taxon>Eukaryota</taxon>
        <taxon>Sar</taxon>
        <taxon>Stramenopiles</taxon>
        <taxon>Oomycota</taxon>
        <taxon>Saprolegniomycetes</taxon>
        <taxon>Saprolegniales</taxon>
        <taxon>Achlyaceae</taxon>
        <taxon>Thraustotheca</taxon>
    </lineage>
</organism>
<comment type="caution">
    <text evidence="2">The sequence shown here is derived from an EMBL/GenBank/DDBJ whole genome shotgun (WGS) entry which is preliminary data.</text>
</comment>
<feature type="transmembrane region" description="Helical" evidence="1">
    <location>
        <begin position="83"/>
        <end position="104"/>
    </location>
</feature>
<accession>A0A1V9YYA4</accession>
<name>A0A1V9YYA4_9STRA</name>
<dbReference type="Proteomes" id="UP000243217">
    <property type="component" value="Unassembled WGS sequence"/>
</dbReference>
<gene>
    <name evidence="2" type="ORF">THRCLA_22519</name>
</gene>
<protein>
    <submittedName>
        <fullName evidence="2">Uncharacterized protein</fullName>
    </submittedName>
</protein>
<reference evidence="2 3" key="1">
    <citation type="journal article" date="2014" name="Genome Biol. Evol.">
        <title>The secreted proteins of Achlya hypogyna and Thraustotheca clavata identify the ancestral oomycete secretome and reveal gene acquisitions by horizontal gene transfer.</title>
        <authorList>
            <person name="Misner I."/>
            <person name="Blouin N."/>
            <person name="Leonard G."/>
            <person name="Richards T.A."/>
            <person name="Lane C.E."/>
        </authorList>
    </citation>
    <scope>NUCLEOTIDE SEQUENCE [LARGE SCALE GENOMIC DNA]</scope>
    <source>
        <strain evidence="2 3">ATCC 34112</strain>
    </source>
</reference>
<evidence type="ECO:0000313" key="3">
    <source>
        <dbReference type="Proteomes" id="UP000243217"/>
    </source>
</evidence>
<proteinExistence type="predicted"/>
<keyword evidence="3" id="KW-1185">Reference proteome</keyword>
<dbReference type="AlphaFoldDB" id="A0A1V9YYA4"/>
<evidence type="ECO:0000256" key="1">
    <source>
        <dbReference type="SAM" id="Phobius"/>
    </source>
</evidence>
<keyword evidence="1" id="KW-0472">Membrane</keyword>
<keyword evidence="1" id="KW-0812">Transmembrane</keyword>
<keyword evidence="1" id="KW-1133">Transmembrane helix</keyword>
<sequence>MNPLLLLYLNLVRGPQIAAERAQKEAEEKAKLDAANPKPLVKEKEEEVPKGTCKKCDKEVAVAELHANYNDLCYQCANNPISLLSPLFIFQLISILIALSIFLYRNFM</sequence>
<dbReference type="EMBL" id="JNBS01002501">
    <property type="protein sequence ID" value="OQR90705.1"/>
    <property type="molecule type" value="Genomic_DNA"/>
</dbReference>